<dbReference type="Gene3D" id="3.30.200.20">
    <property type="entry name" value="Phosphorylase Kinase, domain 1"/>
    <property type="match status" value="1"/>
</dbReference>
<keyword evidence="2" id="KW-0808">Transferase</keyword>
<dbReference type="InterPro" id="IPR011009">
    <property type="entry name" value="Kinase-like_dom_sf"/>
</dbReference>
<feature type="region of interest" description="Disordered" evidence="6">
    <location>
        <begin position="1"/>
        <end position="31"/>
    </location>
</feature>
<keyword evidence="5" id="KW-0067">ATP-binding</keyword>
<dbReference type="GO" id="GO:0005952">
    <property type="term" value="C:cAMP-dependent protein kinase complex"/>
    <property type="evidence" value="ECO:0007669"/>
    <property type="project" value="TreeGrafter"/>
</dbReference>
<reference evidence="9" key="1">
    <citation type="submission" date="2023-07" db="EMBL/GenBank/DDBJ databases">
        <authorList>
            <consortium name="AG Swart"/>
            <person name="Singh M."/>
            <person name="Singh A."/>
            <person name="Seah K."/>
            <person name="Emmerich C."/>
        </authorList>
    </citation>
    <scope>NUCLEOTIDE SEQUENCE</scope>
    <source>
        <strain evidence="9">DP1</strain>
    </source>
</reference>
<dbReference type="PROSITE" id="PS51285">
    <property type="entry name" value="AGC_KINASE_CTER"/>
    <property type="match status" value="1"/>
</dbReference>
<dbReference type="EMBL" id="CAMPGE010007860">
    <property type="protein sequence ID" value="CAI2366777.1"/>
    <property type="molecule type" value="Genomic_DNA"/>
</dbReference>
<dbReference type="Proteomes" id="UP001295684">
    <property type="component" value="Unassembled WGS sequence"/>
</dbReference>
<proteinExistence type="predicted"/>
<evidence type="ECO:0000256" key="1">
    <source>
        <dbReference type="ARBA" id="ARBA00022527"/>
    </source>
</evidence>
<evidence type="ECO:0000259" key="8">
    <source>
        <dbReference type="PROSITE" id="PS51285"/>
    </source>
</evidence>
<evidence type="ECO:0000256" key="3">
    <source>
        <dbReference type="ARBA" id="ARBA00022741"/>
    </source>
</evidence>
<dbReference type="GO" id="GO:0005524">
    <property type="term" value="F:ATP binding"/>
    <property type="evidence" value="ECO:0007669"/>
    <property type="project" value="UniProtKB-KW"/>
</dbReference>
<dbReference type="InterPro" id="IPR000961">
    <property type="entry name" value="AGC-kinase_C"/>
</dbReference>
<keyword evidence="10" id="KW-1185">Reference proteome</keyword>
<evidence type="ECO:0000313" key="10">
    <source>
        <dbReference type="Proteomes" id="UP001295684"/>
    </source>
</evidence>
<evidence type="ECO:0000256" key="4">
    <source>
        <dbReference type="ARBA" id="ARBA00022777"/>
    </source>
</evidence>
<protein>
    <submittedName>
        <fullName evidence="9">Uncharacterized protein</fullName>
    </submittedName>
</protein>
<keyword evidence="3" id="KW-0547">Nucleotide-binding</keyword>
<evidence type="ECO:0000259" key="7">
    <source>
        <dbReference type="PROSITE" id="PS50011"/>
    </source>
</evidence>
<evidence type="ECO:0000256" key="6">
    <source>
        <dbReference type="SAM" id="MobiDB-lite"/>
    </source>
</evidence>
<comment type="caution">
    <text evidence="9">The sequence shown here is derived from an EMBL/GenBank/DDBJ whole genome shotgun (WGS) entry which is preliminary data.</text>
</comment>
<dbReference type="Pfam" id="PF00069">
    <property type="entry name" value="Pkinase"/>
    <property type="match status" value="1"/>
</dbReference>
<gene>
    <name evidence="9" type="ORF">ECRASSUSDP1_LOCUS8051</name>
</gene>
<feature type="domain" description="Protein kinase" evidence="7">
    <location>
        <begin position="33"/>
        <end position="305"/>
    </location>
</feature>
<organism evidence="9 10">
    <name type="scientific">Euplotes crassus</name>
    <dbReference type="NCBI Taxonomy" id="5936"/>
    <lineage>
        <taxon>Eukaryota</taxon>
        <taxon>Sar</taxon>
        <taxon>Alveolata</taxon>
        <taxon>Ciliophora</taxon>
        <taxon>Intramacronucleata</taxon>
        <taxon>Spirotrichea</taxon>
        <taxon>Hypotrichia</taxon>
        <taxon>Euplotida</taxon>
        <taxon>Euplotidae</taxon>
        <taxon>Moneuplotes</taxon>
    </lineage>
</organism>
<evidence type="ECO:0000256" key="2">
    <source>
        <dbReference type="ARBA" id="ARBA00022679"/>
    </source>
</evidence>
<dbReference type="Gene3D" id="1.10.510.10">
    <property type="entry name" value="Transferase(Phosphotransferase) domain 1"/>
    <property type="match status" value="1"/>
</dbReference>
<dbReference type="PANTHER" id="PTHR24353:SF37">
    <property type="entry name" value="CAMP-DEPENDENT PROTEIN KINASE CATALYTIC SUBUNIT PRKX"/>
    <property type="match status" value="1"/>
</dbReference>
<keyword evidence="4" id="KW-0418">Kinase</keyword>
<dbReference type="InterPro" id="IPR000719">
    <property type="entry name" value="Prot_kinase_dom"/>
</dbReference>
<evidence type="ECO:0000313" key="9">
    <source>
        <dbReference type="EMBL" id="CAI2366777.1"/>
    </source>
</evidence>
<dbReference type="SUPFAM" id="SSF56112">
    <property type="entry name" value="Protein kinase-like (PK-like)"/>
    <property type="match status" value="1"/>
</dbReference>
<dbReference type="PANTHER" id="PTHR24353">
    <property type="entry name" value="CYCLIC NUCLEOTIDE-DEPENDENT PROTEIN KINASE"/>
    <property type="match status" value="1"/>
</dbReference>
<dbReference type="AlphaFoldDB" id="A0AAD1XD86"/>
<dbReference type="GO" id="GO:0004691">
    <property type="term" value="F:cAMP-dependent protein kinase activity"/>
    <property type="evidence" value="ECO:0007669"/>
    <property type="project" value="TreeGrafter"/>
</dbReference>
<name>A0AAD1XD86_EUPCR</name>
<accession>A0AAD1XD86</accession>
<keyword evidence="1" id="KW-0723">Serine/threonine-protein kinase</keyword>
<sequence>MCKKMKMIETSDGSTYKQGKPIKKKKSSSKESLKWDRAIARGKLCWETQDCTMNPPKFDSSTVRYLWTIWHVIDQESQASYAVKAISKHLAMKLGQTENICRERRILLGLKHPFIVRMYKTDSDMRCVYLYQDFVNGGSLTLLHKMQAEFKDEIIQFYAAQIALALDYIHSKGIIYLNVKMDNVMIGKDGYLKLIDFHKAKKLYKIGKTNTTIGNPTYTAPEILEGKIYDSSPDWWAFGILLYELHYGSPPFAGSDPFEVLKSIQKDEAKFSDENSDLDHLLSRLLRKDPKNRCKGQKVLQHMFFNNLDFKSLLAKKKEPPFFPNVKSESYTRNFKKVEADLPMIEYPMVDFVKRKIQFW</sequence>
<evidence type="ECO:0000256" key="5">
    <source>
        <dbReference type="ARBA" id="ARBA00022840"/>
    </source>
</evidence>
<dbReference type="PROSITE" id="PS50011">
    <property type="entry name" value="PROTEIN_KINASE_DOM"/>
    <property type="match status" value="1"/>
</dbReference>
<feature type="domain" description="AGC-kinase C-terminal" evidence="8">
    <location>
        <begin position="306"/>
        <end position="360"/>
    </location>
</feature>